<dbReference type="OrthoDB" id="2670686at2759"/>
<dbReference type="Pfam" id="PF20149">
    <property type="entry name" value="DUF6532"/>
    <property type="match status" value="1"/>
</dbReference>
<dbReference type="STRING" id="1036808.A0A0C2ZVZ5"/>
<feature type="non-terminal residue" evidence="2">
    <location>
        <position position="1"/>
    </location>
</feature>
<keyword evidence="3" id="KW-1185">Reference proteome</keyword>
<evidence type="ECO:0000313" key="2">
    <source>
        <dbReference type="EMBL" id="KIM56652.1"/>
    </source>
</evidence>
<sequence length="107" mass="11900">GTTRNMASPALASLNVEFFYTRSSALCALFLEMFSWEVPKTIVCLTATALQAAIDEYMVTEVQQDHHFKSGTYSQVFTQLMGMQAKIDANPKHATMTCALRVGWATR</sequence>
<proteinExistence type="predicted"/>
<dbReference type="InterPro" id="IPR045341">
    <property type="entry name" value="DUF6532"/>
</dbReference>
<gene>
    <name evidence="2" type="ORF">SCLCIDRAFT_132066</name>
</gene>
<reference evidence="2 3" key="1">
    <citation type="submission" date="2014-04" db="EMBL/GenBank/DDBJ databases">
        <authorList>
            <consortium name="DOE Joint Genome Institute"/>
            <person name="Kuo A."/>
            <person name="Kohler A."/>
            <person name="Nagy L.G."/>
            <person name="Floudas D."/>
            <person name="Copeland A."/>
            <person name="Barry K.W."/>
            <person name="Cichocki N."/>
            <person name="Veneault-Fourrey C."/>
            <person name="LaButti K."/>
            <person name="Lindquist E.A."/>
            <person name="Lipzen A."/>
            <person name="Lundell T."/>
            <person name="Morin E."/>
            <person name="Murat C."/>
            <person name="Sun H."/>
            <person name="Tunlid A."/>
            <person name="Henrissat B."/>
            <person name="Grigoriev I.V."/>
            <person name="Hibbett D.S."/>
            <person name="Martin F."/>
            <person name="Nordberg H.P."/>
            <person name="Cantor M.N."/>
            <person name="Hua S.X."/>
        </authorList>
    </citation>
    <scope>NUCLEOTIDE SEQUENCE [LARGE SCALE GENOMIC DNA]</scope>
    <source>
        <strain evidence="2 3">Foug A</strain>
    </source>
</reference>
<protein>
    <recommendedName>
        <fullName evidence="1">DUF6532 domain-containing protein</fullName>
    </recommendedName>
</protein>
<organism evidence="2 3">
    <name type="scientific">Scleroderma citrinum Foug A</name>
    <dbReference type="NCBI Taxonomy" id="1036808"/>
    <lineage>
        <taxon>Eukaryota</taxon>
        <taxon>Fungi</taxon>
        <taxon>Dikarya</taxon>
        <taxon>Basidiomycota</taxon>
        <taxon>Agaricomycotina</taxon>
        <taxon>Agaricomycetes</taxon>
        <taxon>Agaricomycetidae</taxon>
        <taxon>Boletales</taxon>
        <taxon>Sclerodermatineae</taxon>
        <taxon>Sclerodermataceae</taxon>
        <taxon>Scleroderma</taxon>
    </lineage>
</organism>
<dbReference type="AlphaFoldDB" id="A0A0C2ZVZ5"/>
<accession>A0A0C2ZVZ5</accession>
<reference evidence="3" key="2">
    <citation type="submission" date="2015-01" db="EMBL/GenBank/DDBJ databases">
        <title>Evolutionary Origins and Diversification of the Mycorrhizal Mutualists.</title>
        <authorList>
            <consortium name="DOE Joint Genome Institute"/>
            <consortium name="Mycorrhizal Genomics Consortium"/>
            <person name="Kohler A."/>
            <person name="Kuo A."/>
            <person name="Nagy L.G."/>
            <person name="Floudas D."/>
            <person name="Copeland A."/>
            <person name="Barry K.W."/>
            <person name="Cichocki N."/>
            <person name="Veneault-Fourrey C."/>
            <person name="LaButti K."/>
            <person name="Lindquist E.A."/>
            <person name="Lipzen A."/>
            <person name="Lundell T."/>
            <person name="Morin E."/>
            <person name="Murat C."/>
            <person name="Riley R."/>
            <person name="Ohm R."/>
            <person name="Sun H."/>
            <person name="Tunlid A."/>
            <person name="Henrissat B."/>
            <person name="Grigoriev I.V."/>
            <person name="Hibbett D.S."/>
            <person name="Martin F."/>
        </authorList>
    </citation>
    <scope>NUCLEOTIDE SEQUENCE [LARGE SCALE GENOMIC DNA]</scope>
    <source>
        <strain evidence="3">Foug A</strain>
    </source>
</reference>
<name>A0A0C2ZVZ5_9AGAM</name>
<dbReference type="EMBL" id="KN822112">
    <property type="protein sequence ID" value="KIM56652.1"/>
    <property type="molecule type" value="Genomic_DNA"/>
</dbReference>
<dbReference type="HOGENOM" id="CLU_060373_1_0_1"/>
<dbReference type="Proteomes" id="UP000053989">
    <property type="component" value="Unassembled WGS sequence"/>
</dbReference>
<feature type="domain" description="DUF6532" evidence="1">
    <location>
        <begin position="4"/>
        <end position="85"/>
    </location>
</feature>
<evidence type="ECO:0000259" key="1">
    <source>
        <dbReference type="Pfam" id="PF20149"/>
    </source>
</evidence>
<dbReference type="InParanoid" id="A0A0C2ZVZ5"/>
<evidence type="ECO:0000313" key="3">
    <source>
        <dbReference type="Proteomes" id="UP000053989"/>
    </source>
</evidence>